<protein>
    <submittedName>
        <fullName evidence="2">Uncharacterized protein</fullName>
    </submittedName>
</protein>
<feature type="signal peptide" evidence="1">
    <location>
        <begin position="1"/>
        <end position="24"/>
    </location>
</feature>
<organism evidence="2 3">
    <name type="scientific">Gonapodya prolifera (strain JEL478)</name>
    <name type="common">Monoblepharis prolifera</name>
    <dbReference type="NCBI Taxonomy" id="1344416"/>
    <lineage>
        <taxon>Eukaryota</taxon>
        <taxon>Fungi</taxon>
        <taxon>Fungi incertae sedis</taxon>
        <taxon>Chytridiomycota</taxon>
        <taxon>Chytridiomycota incertae sedis</taxon>
        <taxon>Monoblepharidomycetes</taxon>
        <taxon>Monoblepharidales</taxon>
        <taxon>Gonapodyaceae</taxon>
        <taxon>Gonapodya</taxon>
    </lineage>
</organism>
<keyword evidence="1" id="KW-0732">Signal</keyword>
<sequence>MRFTVSRTLPLLLALFSAVQLASGNPIAARNNGNGNGDWEEAIKAQKDARECVKRKGIVKAIYNQTLAVNNPLGILSGKIDISNLFHPDVRARVTPLGDFEGRAGVEEYFYGLGAGIVRIVFKKLLCDPSNGIVSAHVHLVSDQPPLYSNYTHVGYWQFNDTTGTVNSADVNFVMLGLLSNPTLADPTVYVQGACALATLGLGKNTSVPAGTCVKYQNDTKFVGNTPEEMYADCTKFLTSIDLGTWDAVNQNTTVCRFLHAQLTQFRPEVHCAHVGRTGGGKCVLHSWQDYYTKDF</sequence>
<proteinExistence type="predicted"/>
<evidence type="ECO:0000313" key="2">
    <source>
        <dbReference type="EMBL" id="KXS11553.1"/>
    </source>
</evidence>
<gene>
    <name evidence="2" type="ORF">M427DRAFT_60571</name>
</gene>
<dbReference type="EMBL" id="KQ965800">
    <property type="protein sequence ID" value="KXS11553.1"/>
    <property type="molecule type" value="Genomic_DNA"/>
</dbReference>
<dbReference type="OrthoDB" id="2110573at2759"/>
<evidence type="ECO:0000313" key="3">
    <source>
        <dbReference type="Proteomes" id="UP000070544"/>
    </source>
</evidence>
<dbReference type="Proteomes" id="UP000070544">
    <property type="component" value="Unassembled WGS sequence"/>
</dbReference>
<keyword evidence="3" id="KW-1185">Reference proteome</keyword>
<name>A0A139A589_GONPJ</name>
<feature type="chain" id="PRO_5007295979" evidence="1">
    <location>
        <begin position="25"/>
        <end position="296"/>
    </location>
</feature>
<accession>A0A139A589</accession>
<reference evidence="2 3" key="1">
    <citation type="journal article" date="2015" name="Genome Biol. Evol.">
        <title>Phylogenomic analyses indicate that early fungi evolved digesting cell walls of algal ancestors of land plants.</title>
        <authorList>
            <person name="Chang Y."/>
            <person name="Wang S."/>
            <person name="Sekimoto S."/>
            <person name="Aerts A.L."/>
            <person name="Choi C."/>
            <person name="Clum A."/>
            <person name="LaButti K.M."/>
            <person name="Lindquist E.A."/>
            <person name="Yee Ngan C."/>
            <person name="Ohm R.A."/>
            <person name="Salamov A.A."/>
            <person name="Grigoriev I.V."/>
            <person name="Spatafora J.W."/>
            <person name="Berbee M.L."/>
        </authorList>
    </citation>
    <scope>NUCLEOTIDE SEQUENCE [LARGE SCALE GENOMIC DNA]</scope>
    <source>
        <strain evidence="2 3">JEL478</strain>
    </source>
</reference>
<dbReference type="AlphaFoldDB" id="A0A139A589"/>
<evidence type="ECO:0000256" key="1">
    <source>
        <dbReference type="SAM" id="SignalP"/>
    </source>
</evidence>